<dbReference type="EMBL" id="ASPP01038395">
    <property type="protein sequence ID" value="ETO01401.1"/>
    <property type="molecule type" value="Genomic_DNA"/>
</dbReference>
<keyword evidence="1" id="KW-0472">Membrane</keyword>
<reference evidence="2 3" key="1">
    <citation type="journal article" date="2013" name="Curr. Biol.">
        <title>The Genome of the Foraminiferan Reticulomyxa filosa.</title>
        <authorList>
            <person name="Glockner G."/>
            <person name="Hulsmann N."/>
            <person name="Schleicher M."/>
            <person name="Noegel A.A."/>
            <person name="Eichinger L."/>
            <person name="Gallinger C."/>
            <person name="Pawlowski J."/>
            <person name="Sierra R."/>
            <person name="Euteneuer U."/>
            <person name="Pillet L."/>
            <person name="Moustafa A."/>
            <person name="Platzer M."/>
            <person name="Groth M."/>
            <person name="Szafranski K."/>
            <person name="Schliwa M."/>
        </authorList>
    </citation>
    <scope>NUCLEOTIDE SEQUENCE [LARGE SCALE GENOMIC DNA]</scope>
</reference>
<name>X6LJ88_RETFI</name>
<feature type="non-terminal residue" evidence="2">
    <location>
        <position position="157"/>
    </location>
</feature>
<feature type="transmembrane region" description="Helical" evidence="1">
    <location>
        <begin position="110"/>
        <end position="129"/>
    </location>
</feature>
<gene>
    <name evidence="2" type="ORF">RFI_36039</name>
</gene>
<evidence type="ECO:0000256" key="1">
    <source>
        <dbReference type="SAM" id="Phobius"/>
    </source>
</evidence>
<comment type="caution">
    <text evidence="2">The sequence shown here is derived from an EMBL/GenBank/DDBJ whole genome shotgun (WGS) entry which is preliminary data.</text>
</comment>
<protein>
    <recommendedName>
        <fullName evidence="4">Transmembrane protein</fullName>
    </recommendedName>
</protein>
<proteinExistence type="predicted"/>
<evidence type="ECO:0000313" key="3">
    <source>
        <dbReference type="Proteomes" id="UP000023152"/>
    </source>
</evidence>
<dbReference type="AlphaFoldDB" id="X6LJ88"/>
<sequence length="157" mass="19185">MIMINTQYFIYLKYLNEMMFLVIDLTNLRYLNPIMLFQGIKYFKTLIIYEDTLCLDDHAHAHRQILQLSTQKKYFQIISCTLYLETNLIFMEYKLLNQSLINGKQQLQSIFFIFFIDLTLQTVFLNFFFHIKQFQDQYYFVIQNLKKKKYNGCKIQI</sequence>
<evidence type="ECO:0008006" key="4">
    <source>
        <dbReference type="Google" id="ProtNLM"/>
    </source>
</evidence>
<keyword evidence="3" id="KW-1185">Reference proteome</keyword>
<keyword evidence="1" id="KW-0812">Transmembrane</keyword>
<organism evidence="2 3">
    <name type="scientific">Reticulomyxa filosa</name>
    <dbReference type="NCBI Taxonomy" id="46433"/>
    <lineage>
        <taxon>Eukaryota</taxon>
        <taxon>Sar</taxon>
        <taxon>Rhizaria</taxon>
        <taxon>Retaria</taxon>
        <taxon>Foraminifera</taxon>
        <taxon>Monothalamids</taxon>
        <taxon>Reticulomyxidae</taxon>
        <taxon>Reticulomyxa</taxon>
    </lineage>
</organism>
<dbReference type="Proteomes" id="UP000023152">
    <property type="component" value="Unassembled WGS sequence"/>
</dbReference>
<keyword evidence="1" id="KW-1133">Transmembrane helix</keyword>
<accession>X6LJ88</accession>
<evidence type="ECO:0000313" key="2">
    <source>
        <dbReference type="EMBL" id="ETO01401.1"/>
    </source>
</evidence>